<dbReference type="AlphaFoldDB" id="A0AAP0P9Q1"/>
<feature type="compositionally biased region" description="Polar residues" evidence="1">
    <location>
        <begin position="234"/>
        <end position="243"/>
    </location>
</feature>
<feature type="region of interest" description="Disordered" evidence="1">
    <location>
        <begin position="221"/>
        <end position="243"/>
    </location>
</feature>
<protein>
    <submittedName>
        <fullName evidence="2">Uncharacterized protein</fullName>
    </submittedName>
</protein>
<comment type="caution">
    <text evidence="2">The sequence shown here is derived from an EMBL/GenBank/DDBJ whole genome shotgun (WGS) entry which is preliminary data.</text>
</comment>
<proteinExistence type="predicted"/>
<evidence type="ECO:0000256" key="1">
    <source>
        <dbReference type="SAM" id="MobiDB-lite"/>
    </source>
</evidence>
<accession>A0AAP0P9Q1</accession>
<feature type="compositionally biased region" description="Polar residues" evidence="1">
    <location>
        <begin position="168"/>
        <end position="180"/>
    </location>
</feature>
<gene>
    <name evidence="2" type="ORF">Sjap_007102</name>
</gene>
<organism evidence="2 3">
    <name type="scientific">Stephania japonica</name>
    <dbReference type="NCBI Taxonomy" id="461633"/>
    <lineage>
        <taxon>Eukaryota</taxon>
        <taxon>Viridiplantae</taxon>
        <taxon>Streptophyta</taxon>
        <taxon>Embryophyta</taxon>
        <taxon>Tracheophyta</taxon>
        <taxon>Spermatophyta</taxon>
        <taxon>Magnoliopsida</taxon>
        <taxon>Ranunculales</taxon>
        <taxon>Menispermaceae</taxon>
        <taxon>Menispermoideae</taxon>
        <taxon>Cissampelideae</taxon>
        <taxon>Stephania</taxon>
    </lineage>
</organism>
<evidence type="ECO:0000313" key="3">
    <source>
        <dbReference type="Proteomes" id="UP001417504"/>
    </source>
</evidence>
<feature type="region of interest" description="Disordered" evidence="1">
    <location>
        <begin position="160"/>
        <end position="180"/>
    </location>
</feature>
<dbReference type="EMBL" id="JBBNAE010000003">
    <property type="protein sequence ID" value="KAK9136508.1"/>
    <property type="molecule type" value="Genomic_DNA"/>
</dbReference>
<keyword evidence="3" id="KW-1185">Reference proteome</keyword>
<name>A0AAP0P9Q1_9MAGN</name>
<dbReference type="Proteomes" id="UP001417504">
    <property type="component" value="Unassembled WGS sequence"/>
</dbReference>
<sequence>MTDMVRSPTVPHVIASMKVPPRRVVSSEKAAVPGKLSSPEVFSLLPSLVSSQSHPLLSVFSLLSLHRLSSRLSTPPTSLVQRWFESRWGVNGRRSRVISRSAARARTLYLVISSKDLSDGPVAMAWTNANRNDEPREFENPENVLWLRHREACHGHLKATTPPAASKLTPSKTPPGSSLHSVLDVVTTANPLPWSVRRSAHRHNLDGGGAVTGVRSEVFHGVHRSSDDPGVPPSQCSEGSFVV</sequence>
<reference evidence="2 3" key="1">
    <citation type="submission" date="2024-01" db="EMBL/GenBank/DDBJ databases">
        <title>Genome assemblies of Stephania.</title>
        <authorList>
            <person name="Yang L."/>
        </authorList>
    </citation>
    <scope>NUCLEOTIDE SEQUENCE [LARGE SCALE GENOMIC DNA]</scope>
    <source>
        <strain evidence="2">QJT</strain>
        <tissue evidence="2">Leaf</tissue>
    </source>
</reference>
<evidence type="ECO:0000313" key="2">
    <source>
        <dbReference type="EMBL" id="KAK9136508.1"/>
    </source>
</evidence>